<evidence type="ECO:0000313" key="3">
    <source>
        <dbReference type="EMBL" id="VFT93180.1"/>
    </source>
</evidence>
<sequence length="185" mass="18429">MPSAAIVARLAIVAAAMSTVGFVAAAKAISIDLSGFNLSLGGPVNVSAIGLPIAPSTNPPPAPSFASLTLEVTIANLTTSSPTTVVASSIAPVNNTITRTSSFPTHIALSDPTGPPILLANATSQRPNETDAVVPSVTSPIPSLEPTTTTPVDLPIPHGTTTSNGIQLTVAALASIVVLSSLLHD</sequence>
<evidence type="ECO:0000256" key="1">
    <source>
        <dbReference type="SAM" id="MobiDB-lite"/>
    </source>
</evidence>
<dbReference type="EMBL" id="CAADRA010005892">
    <property type="protein sequence ID" value="VFT93180.1"/>
    <property type="molecule type" value="Genomic_DNA"/>
</dbReference>
<reference evidence="3 4" key="1">
    <citation type="submission" date="2019-03" db="EMBL/GenBank/DDBJ databases">
        <authorList>
            <person name="Gaulin E."/>
            <person name="Dumas B."/>
        </authorList>
    </citation>
    <scope>NUCLEOTIDE SEQUENCE [LARGE SCALE GENOMIC DNA]</scope>
    <source>
        <strain evidence="3">CBS 568.67</strain>
    </source>
</reference>
<evidence type="ECO:0000313" key="4">
    <source>
        <dbReference type="Proteomes" id="UP000332933"/>
    </source>
</evidence>
<protein>
    <submittedName>
        <fullName evidence="3">Aste57867_16405 protein</fullName>
    </submittedName>
</protein>
<dbReference type="Proteomes" id="UP000332933">
    <property type="component" value="Unassembled WGS sequence"/>
</dbReference>
<gene>
    <name evidence="3" type="primary">Aste57867_16405</name>
    <name evidence="2" type="ORF">As57867_016348</name>
    <name evidence="3" type="ORF">ASTE57867_16405</name>
</gene>
<proteinExistence type="predicted"/>
<feature type="compositionally biased region" description="Polar residues" evidence="1">
    <location>
        <begin position="136"/>
        <end position="151"/>
    </location>
</feature>
<name>A0A485L5D0_9STRA</name>
<organism evidence="3 4">
    <name type="scientific">Aphanomyces stellatus</name>
    <dbReference type="NCBI Taxonomy" id="120398"/>
    <lineage>
        <taxon>Eukaryota</taxon>
        <taxon>Sar</taxon>
        <taxon>Stramenopiles</taxon>
        <taxon>Oomycota</taxon>
        <taxon>Saprolegniomycetes</taxon>
        <taxon>Saprolegniales</taxon>
        <taxon>Verrucalvaceae</taxon>
        <taxon>Aphanomyces</taxon>
    </lineage>
</organism>
<evidence type="ECO:0000313" key="2">
    <source>
        <dbReference type="EMBL" id="KAF0692521.1"/>
    </source>
</evidence>
<dbReference type="EMBL" id="VJMH01005871">
    <property type="protein sequence ID" value="KAF0692521.1"/>
    <property type="molecule type" value="Genomic_DNA"/>
</dbReference>
<feature type="region of interest" description="Disordered" evidence="1">
    <location>
        <begin position="126"/>
        <end position="155"/>
    </location>
</feature>
<dbReference type="AlphaFoldDB" id="A0A485L5D0"/>
<accession>A0A485L5D0</accession>
<reference evidence="2" key="2">
    <citation type="submission" date="2019-06" db="EMBL/GenBank/DDBJ databases">
        <title>Genomics analysis of Aphanomyces spp. identifies a new class of oomycete effector associated with host adaptation.</title>
        <authorList>
            <person name="Gaulin E."/>
        </authorList>
    </citation>
    <scope>NUCLEOTIDE SEQUENCE</scope>
    <source>
        <strain evidence="2">CBS 578.67</strain>
    </source>
</reference>
<keyword evidence="4" id="KW-1185">Reference proteome</keyword>